<dbReference type="EMBL" id="JBHUIT010000034">
    <property type="protein sequence ID" value="MFD2257975.1"/>
    <property type="molecule type" value="Genomic_DNA"/>
</dbReference>
<name>A0ABW5DBI0_9BACT</name>
<dbReference type="RefSeq" id="WP_386821397.1">
    <property type="nucleotide sequence ID" value="NZ_JBHUIT010000034.1"/>
</dbReference>
<evidence type="ECO:0000259" key="1">
    <source>
        <dbReference type="PROSITE" id="PS50042"/>
    </source>
</evidence>
<dbReference type="InterPro" id="IPR018490">
    <property type="entry name" value="cNMP-bd_dom_sf"/>
</dbReference>
<dbReference type="Gene3D" id="2.60.120.10">
    <property type="entry name" value="Jelly Rolls"/>
    <property type="match status" value="1"/>
</dbReference>
<protein>
    <submittedName>
        <fullName evidence="2">Crp/Fnr family transcriptional regulator</fullName>
    </submittedName>
</protein>
<proteinExistence type="predicted"/>
<organism evidence="2 3">
    <name type="scientific">Luteolibacter algae</name>
    <dbReference type="NCBI Taxonomy" id="454151"/>
    <lineage>
        <taxon>Bacteria</taxon>
        <taxon>Pseudomonadati</taxon>
        <taxon>Verrucomicrobiota</taxon>
        <taxon>Verrucomicrobiia</taxon>
        <taxon>Verrucomicrobiales</taxon>
        <taxon>Verrucomicrobiaceae</taxon>
        <taxon>Luteolibacter</taxon>
    </lineage>
</organism>
<dbReference type="PANTHER" id="PTHR24567">
    <property type="entry name" value="CRP FAMILY TRANSCRIPTIONAL REGULATORY PROTEIN"/>
    <property type="match status" value="1"/>
</dbReference>
<dbReference type="InterPro" id="IPR050397">
    <property type="entry name" value="Env_Response_Regulators"/>
</dbReference>
<dbReference type="Pfam" id="PF00027">
    <property type="entry name" value="cNMP_binding"/>
    <property type="match status" value="1"/>
</dbReference>
<dbReference type="PANTHER" id="PTHR24567:SF74">
    <property type="entry name" value="HTH-TYPE TRANSCRIPTIONAL REGULATOR ARCR"/>
    <property type="match status" value="1"/>
</dbReference>
<dbReference type="CDD" id="cd00038">
    <property type="entry name" value="CAP_ED"/>
    <property type="match status" value="1"/>
</dbReference>
<reference evidence="3" key="1">
    <citation type="journal article" date="2019" name="Int. J. Syst. Evol. Microbiol.">
        <title>The Global Catalogue of Microorganisms (GCM) 10K type strain sequencing project: providing services to taxonomists for standard genome sequencing and annotation.</title>
        <authorList>
            <consortium name="The Broad Institute Genomics Platform"/>
            <consortium name="The Broad Institute Genome Sequencing Center for Infectious Disease"/>
            <person name="Wu L."/>
            <person name="Ma J."/>
        </authorList>
    </citation>
    <scope>NUCLEOTIDE SEQUENCE [LARGE SCALE GENOMIC DNA]</scope>
    <source>
        <strain evidence="3">CGMCC 4.7106</strain>
    </source>
</reference>
<sequence length="159" mass="17698">MTDKFKRPELPNVGIVAEMEDADRALLGNYGEFLPAQPGQIIIEAGEEQEYLYFVISGLLHVTILVDGRNKLVSRVESGETLGEVNVFDPGKASATVTAQEFTQIWKANREDIDQFVKAYPEAGASLLTGIVSVMCRRIRNMNEKLADSESMEILGKFW</sequence>
<accession>A0ABW5DBI0</accession>
<dbReference type="SUPFAM" id="SSF51206">
    <property type="entry name" value="cAMP-binding domain-like"/>
    <property type="match status" value="1"/>
</dbReference>
<dbReference type="PROSITE" id="PS50042">
    <property type="entry name" value="CNMP_BINDING_3"/>
    <property type="match status" value="1"/>
</dbReference>
<dbReference type="SMART" id="SM00100">
    <property type="entry name" value="cNMP"/>
    <property type="match status" value="1"/>
</dbReference>
<evidence type="ECO:0000313" key="2">
    <source>
        <dbReference type="EMBL" id="MFD2257975.1"/>
    </source>
</evidence>
<evidence type="ECO:0000313" key="3">
    <source>
        <dbReference type="Proteomes" id="UP001597375"/>
    </source>
</evidence>
<comment type="caution">
    <text evidence="2">The sequence shown here is derived from an EMBL/GenBank/DDBJ whole genome shotgun (WGS) entry which is preliminary data.</text>
</comment>
<dbReference type="InterPro" id="IPR000595">
    <property type="entry name" value="cNMP-bd_dom"/>
</dbReference>
<keyword evidence="3" id="KW-1185">Reference proteome</keyword>
<dbReference type="Proteomes" id="UP001597375">
    <property type="component" value="Unassembled WGS sequence"/>
</dbReference>
<gene>
    <name evidence="2" type="ORF">ACFSSA_14940</name>
</gene>
<feature type="domain" description="Cyclic nucleotide-binding" evidence="1">
    <location>
        <begin position="33"/>
        <end position="117"/>
    </location>
</feature>
<dbReference type="InterPro" id="IPR014710">
    <property type="entry name" value="RmlC-like_jellyroll"/>
</dbReference>